<comment type="function">
    <text evidence="6">May be involved in the formation or repair of [Fe-S] clusters present in iron-sulfur proteins.</text>
</comment>
<keyword evidence="3" id="KW-0479">Metal-binding</keyword>
<evidence type="ECO:0000256" key="4">
    <source>
        <dbReference type="ARBA" id="ARBA00023004"/>
    </source>
</evidence>
<sequence length="282" mass="31185">MNAVEEDFQALAERVDRARAALNELPDDARAKAMELKQAIEAFHGHALRRLVRLLRASEEGKELLYQAVDEPSIYALFLLHGIIKQDLFARVAAVLEEVRPYMRSHGGDVELVKVEGETVHVRLHGACSGCSMSAMTLKNGVEEAIKARIPEIRHVVMVEDEVTSGYMPLHGTGVAGDLEQSGWLKGPSVAELEEGRPVRFVLAGHDVLLVRINGKVMAFRNQCPHMGISLERGLVDGSFIACPGHGFRFDLTTGECITAPHVQLELFPVRVEEQQIWVRPA</sequence>
<dbReference type="Proteomes" id="UP000196475">
    <property type="component" value="Unassembled WGS sequence"/>
</dbReference>
<dbReference type="PANTHER" id="PTHR11178">
    <property type="entry name" value="IRON-SULFUR CLUSTER SCAFFOLD PROTEIN NFU-RELATED"/>
    <property type="match status" value="1"/>
</dbReference>
<accession>A0A1Y3PNP3</accession>
<keyword evidence="2" id="KW-0001">2Fe-2S</keyword>
<dbReference type="InterPro" id="IPR017941">
    <property type="entry name" value="Rieske_2Fe-2S"/>
</dbReference>
<dbReference type="InterPro" id="IPR036922">
    <property type="entry name" value="Rieske_2Fe-2S_sf"/>
</dbReference>
<name>A0A1Y3PNP3_9BACI</name>
<keyword evidence="4" id="KW-0408">Iron</keyword>
<dbReference type="SUPFAM" id="SSF117916">
    <property type="entry name" value="Fe-S cluster assembly (FSCA) domain-like"/>
    <property type="match status" value="1"/>
</dbReference>
<evidence type="ECO:0000256" key="5">
    <source>
        <dbReference type="ARBA" id="ARBA00023014"/>
    </source>
</evidence>
<reference evidence="9" key="1">
    <citation type="submission" date="2016-06" db="EMBL/GenBank/DDBJ databases">
        <authorList>
            <person name="Nascimento L."/>
            <person name="Pereira R.V."/>
            <person name="Martins L.F."/>
            <person name="Quaggio R.B."/>
            <person name="Silva A.M."/>
            <person name="Setubal J.C."/>
        </authorList>
    </citation>
    <scope>NUCLEOTIDE SEQUENCE [LARGE SCALE GENOMIC DNA]</scope>
</reference>
<dbReference type="GO" id="GO:0004497">
    <property type="term" value="F:monooxygenase activity"/>
    <property type="evidence" value="ECO:0007669"/>
    <property type="project" value="UniProtKB-ARBA"/>
</dbReference>
<gene>
    <name evidence="8" type="ORF">BAA01_15175</name>
</gene>
<dbReference type="PANTHER" id="PTHR11178:SF25">
    <property type="entry name" value="NIFU-LIKE PROTEIN 3, CHLOROPLASTIC"/>
    <property type="match status" value="1"/>
</dbReference>
<evidence type="ECO:0000256" key="1">
    <source>
        <dbReference type="ARBA" id="ARBA00006420"/>
    </source>
</evidence>
<dbReference type="PROSITE" id="PS51296">
    <property type="entry name" value="RIESKE"/>
    <property type="match status" value="1"/>
</dbReference>
<feature type="domain" description="Rieske" evidence="7">
    <location>
        <begin position="185"/>
        <end position="279"/>
    </location>
</feature>
<dbReference type="GO" id="GO:0016705">
    <property type="term" value="F:oxidoreductase activity, acting on paired donors, with incorporation or reduction of molecular oxygen"/>
    <property type="evidence" value="ECO:0007669"/>
    <property type="project" value="UniProtKB-ARBA"/>
</dbReference>
<dbReference type="Pfam" id="PF01106">
    <property type="entry name" value="NifU"/>
    <property type="match status" value="1"/>
</dbReference>
<evidence type="ECO:0000256" key="3">
    <source>
        <dbReference type="ARBA" id="ARBA00022723"/>
    </source>
</evidence>
<dbReference type="GO" id="GO:0005506">
    <property type="term" value="F:iron ion binding"/>
    <property type="evidence" value="ECO:0007669"/>
    <property type="project" value="InterPro"/>
</dbReference>
<evidence type="ECO:0000313" key="8">
    <source>
        <dbReference type="EMBL" id="OUM85929.1"/>
    </source>
</evidence>
<dbReference type="InterPro" id="IPR034904">
    <property type="entry name" value="FSCA_dom_sf"/>
</dbReference>
<evidence type="ECO:0000256" key="6">
    <source>
        <dbReference type="ARBA" id="ARBA00049958"/>
    </source>
</evidence>
<dbReference type="EMBL" id="LZRT01000095">
    <property type="protein sequence ID" value="OUM85929.1"/>
    <property type="molecule type" value="Genomic_DNA"/>
</dbReference>
<dbReference type="GO" id="GO:0051537">
    <property type="term" value="F:2 iron, 2 sulfur cluster binding"/>
    <property type="evidence" value="ECO:0007669"/>
    <property type="project" value="UniProtKB-KW"/>
</dbReference>
<comment type="similarity">
    <text evidence="1">Belongs to the NifU family.</text>
</comment>
<organism evidence="8 9">
    <name type="scientific">Bacillus thermozeamaize</name>
    <dbReference type="NCBI Taxonomy" id="230954"/>
    <lineage>
        <taxon>Bacteria</taxon>
        <taxon>Bacillati</taxon>
        <taxon>Bacillota</taxon>
        <taxon>Bacilli</taxon>
        <taxon>Bacillales</taxon>
        <taxon>Bacillaceae</taxon>
        <taxon>Bacillus</taxon>
    </lineage>
</organism>
<dbReference type="Pfam" id="PF00355">
    <property type="entry name" value="Rieske"/>
    <property type="match status" value="1"/>
</dbReference>
<dbReference type="AlphaFoldDB" id="A0A1Y3PNP3"/>
<dbReference type="InterPro" id="IPR001075">
    <property type="entry name" value="NIF_FeS_clus_asmbl_NifU_C"/>
</dbReference>
<keyword evidence="5" id="KW-0411">Iron-sulfur</keyword>
<dbReference type="SUPFAM" id="SSF50022">
    <property type="entry name" value="ISP domain"/>
    <property type="match status" value="1"/>
</dbReference>
<dbReference type="Gene3D" id="2.102.10.10">
    <property type="entry name" value="Rieske [2Fe-2S] iron-sulphur domain"/>
    <property type="match status" value="1"/>
</dbReference>
<evidence type="ECO:0000259" key="7">
    <source>
        <dbReference type="PROSITE" id="PS51296"/>
    </source>
</evidence>
<comment type="caution">
    <text evidence="8">The sequence shown here is derived from an EMBL/GenBank/DDBJ whole genome shotgun (WGS) entry which is preliminary data.</text>
</comment>
<dbReference type="GO" id="GO:0016226">
    <property type="term" value="P:iron-sulfur cluster assembly"/>
    <property type="evidence" value="ECO:0007669"/>
    <property type="project" value="InterPro"/>
</dbReference>
<dbReference type="CDD" id="cd03467">
    <property type="entry name" value="Rieske"/>
    <property type="match status" value="1"/>
</dbReference>
<evidence type="ECO:0000256" key="2">
    <source>
        <dbReference type="ARBA" id="ARBA00022714"/>
    </source>
</evidence>
<evidence type="ECO:0000313" key="9">
    <source>
        <dbReference type="Proteomes" id="UP000196475"/>
    </source>
</evidence>
<proteinExistence type="inferred from homology"/>
<dbReference type="Gene3D" id="3.30.300.130">
    <property type="entry name" value="Fe-S cluster assembly (FSCA)"/>
    <property type="match status" value="1"/>
</dbReference>
<protein>
    <recommendedName>
        <fullName evidence="7">Rieske domain-containing protein</fullName>
    </recommendedName>
</protein>